<organism evidence="1 2">
    <name type="scientific">Pseudobacteroides cellulosolvens ATCC 35603 = DSM 2933</name>
    <dbReference type="NCBI Taxonomy" id="398512"/>
    <lineage>
        <taxon>Bacteria</taxon>
        <taxon>Bacillati</taxon>
        <taxon>Bacillota</taxon>
        <taxon>Clostridia</taxon>
        <taxon>Eubacteriales</taxon>
        <taxon>Oscillospiraceae</taxon>
        <taxon>Pseudobacteroides</taxon>
    </lineage>
</organism>
<comment type="caution">
    <text evidence="1">The sequence shown here is derived from an EMBL/GenBank/DDBJ whole genome shotgun (WGS) entry which is preliminary data.</text>
</comment>
<evidence type="ECO:0000313" key="2">
    <source>
        <dbReference type="Proteomes" id="UP000036923"/>
    </source>
</evidence>
<keyword evidence="2" id="KW-1185">Reference proteome</keyword>
<sequence>MGPSGNYEPALYIYLSTPGKNYGYKIKEYKYFASNKSLSFMKEYQTSYTERGGFAYVNNSKIVGIDYYQPYFETKTEIDGATTSDKSLPSGYNCHGYVPSGSSTVAVLAPKKLAFGNGYYYAIVNRSSSIDIVRLTEASLRF</sequence>
<reference evidence="2" key="1">
    <citation type="submission" date="2015-07" db="EMBL/GenBank/DDBJ databases">
        <title>Near-Complete Genome Sequence of the Cellulolytic Bacterium Bacteroides (Pseudobacteroides) cellulosolvens ATCC 35603.</title>
        <authorList>
            <person name="Dassa B."/>
            <person name="Utturkar S.M."/>
            <person name="Klingeman D.M."/>
            <person name="Hurt R.A."/>
            <person name="Keller M."/>
            <person name="Xu J."/>
            <person name="Reddy Y.H.K."/>
            <person name="Borovok I."/>
            <person name="Grinberg I.R."/>
            <person name="Lamed R."/>
            <person name="Zhivin O."/>
            <person name="Bayer E.A."/>
            <person name="Brown S.D."/>
        </authorList>
    </citation>
    <scope>NUCLEOTIDE SEQUENCE [LARGE SCALE GENOMIC DNA]</scope>
    <source>
        <strain evidence="2">DSM 2933</strain>
    </source>
</reference>
<gene>
    <name evidence="1" type="ORF">Bccel_4681</name>
</gene>
<name>A0A0L6JVF0_9FIRM</name>
<accession>A0A0L6JVF0</accession>
<dbReference type="AlphaFoldDB" id="A0A0L6JVF0"/>
<proteinExistence type="predicted"/>
<dbReference type="EMBL" id="LGTC01000001">
    <property type="protein sequence ID" value="KNY29407.1"/>
    <property type="molecule type" value="Genomic_DNA"/>
</dbReference>
<dbReference type="Proteomes" id="UP000036923">
    <property type="component" value="Unassembled WGS sequence"/>
</dbReference>
<evidence type="ECO:0000313" key="1">
    <source>
        <dbReference type="EMBL" id="KNY29407.1"/>
    </source>
</evidence>
<protein>
    <submittedName>
        <fullName evidence="1">Uncharacterized protein</fullName>
    </submittedName>
</protein>
<dbReference type="RefSeq" id="WP_036935611.1">
    <property type="nucleotide sequence ID" value="NZ_JQKC01000001.1"/>
</dbReference>